<proteinExistence type="predicted"/>
<reference evidence="3" key="1">
    <citation type="submission" date="2022-01" db="EMBL/GenBank/DDBJ databases">
        <authorList>
            <person name="Braso-Vives M."/>
        </authorList>
    </citation>
    <scope>NUCLEOTIDE SEQUENCE</scope>
</reference>
<accession>A0A8J9Z4X1</accession>
<evidence type="ECO:0000256" key="1">
    <source>
        <dbReference type="SAM" id="MobiDB-lite"/>
    </source>
</evidence>
<gene>
    <name evidence="3" type="primary">Hypp7990</name>
    <name evidence="3" type="ORF">BLAG_LOCUS9289</name>
</gene>
<feature type="transmembrane region" description="Helical" evidence="2">
    <location>
        <begin position="76"/>
        <end position="94"/>
    </location>
</feature>
<keyword evidence="2" id="KW-1133">Transmembrane helix</keyword>
<keyword evidence="4" id="KW-1185">Reference proteome</keyword>
<dbReference type="OrthoDB" id="47007at2759"/>
<name>A0A8J9Z4X1_BRALA</name>
<evidence type="ECO:0000313" key="4">
    <source>
        <dbReference type="Proteomes" id="UP000838412"/>
    </source>
</evidence>
<keyword evidence="2" id="KW-0472">Membrane</keyword>
<organism evidence="3 4">
    <name type="scientific">Branchiostoma lanceolatum</name>
    <name type="common">Common lancelet</name>
    <name type="synonym">Amphioxus lanceolatum</name>
    <dbReference type="NCBI Taxonomy" id="7740"/>
    <lineage>
        <taxon>Eukaryota</taxon>
        <taxon>Metazoa</taxon>
        <taxon>Chordata</taxon>
        <taxon>Cephalochordata</taxon>
        <taxon>Leptocardii</taxon>
        <taxon>Amphioxiformes</taxon>
        <taxon>Branchiostomatidae</taxon>
        <taxon>Branchiostoma</taxon>
    </lineage>
</organism>
<evidence type="ECO:0000256" key="2">
    <source>
        <dbReference type="SAM" id="Phobius"/>
    </source>
</evidence>
<dbReference type="EMBL" id="OV696701">
    <property type="protein sequence ID" value="CAH1247695.1"/>
    <property type="molecule type" value="Genomic_DNA"/>
</dbReference>
<keyword evidence="2" id="KW-0812">Transmembrane</keyword>
<evidence type="ECO:0000313" key="3">
    <source>
        <dbReference type="EMBL" id="CAH1247695.1"/>
    </source>
</evidence>
<sequence>MYKSCPRHVEVCALYLSPHLVQIPRSQRPGTTARARLEKTALSASGPGSRPGLGTTGKDCPIGQRPGFAPRGSCTMKFSVCLLLMAMVVMAMLIDDGNAWRRRRRRRVGEPASAEDDKVDGAKRGQLAAVESVLMDTVELTEELAARELEELEERGLEERGLEEDDNKK</sequence>
<protein>
    <submittedName>
        <fullName evidence="3">Hypp7990 protein</fullName>
    </submittedName>
</protein>
<feature type="region of interest" description="Disordered" evidence="1">
    <location>
        <begin position="40"/>
        <end position="59"/>
    </location>
</feature>
<dbReference type="AlphaFoldDB" id="A0A8J9Z4X1"/>
<dbReference type="Proteomes" id="UP000838412">
    <property type="component" value="Chromosome 16"/>
</dbReference>